<evidence type="ECO:0000313" key="3">
    <source>
        <dbReference type="Proteomes" id="UP001432046"/>
    </source>
</evidence>
<reference evidence="1" key="1">
    <citation type="submission" date="2020-06" db="EMBL/GenBank/DDBJ databases">
        <title>Whole Genome Sequence of Bradyrhizobium sp. Strain 1S1.</title>
        <authorList>
            <person name="Bromfield E.S.P."/>
            <person name="Cloutier S."/>
        </authorList>
    </citation>
    <scope>NUCLEOTIDE SEQUENCE [LARGE SCALE GENOMIC DNA]</scope>
    <source>
        <strain evidence="1">1S1</strain>
    </source>
</reference>
<proteinExistence type="predicted"/>
<keyword evidence="3" id="KW-1185">Reference proteome</keyword>
<sequence>MSGMTSQTHRHAVVWIDHLVAKIFTIGLKGVSAEAVRAQLPSQHLHYTANAVGDGRVLEDSTFLVRVGAALRQRTDLLIIGPGTVKTELMNYLKAARPDLNLHVESSDHPTEREIVTLGRRAFPFRPRTRALSLQAESKRAAGDEGRVLAIRNKECES</sequence>
<dbReference type="EMBL" id="CP147711">
    <property type="protein sequence ID" value="WXC80842.1"/>
    <property type="molecule type" value="Genomic_DNA"/>
</dbReference>
<organism evidence="1">
    <name type="scientific">Bradyrhizobium septentrionale</name>
    <dbReference type="NCBI Taxonomy" id="1404411"/>
    <lineage>
        <taxon>Bacteria</taxon>
        <taxon>Pseudomonadati</taxon>
        <taxon>Pseudomonadota</taxon>
        <taxon>Alphaproteobacteria</taxon>
        <taxon>Hyphomicrobiales</taxon>
        <taxon>Nitrobacteraceae</taxon>
        <taxon>Bradyrhizobium</taxon>
    </lineage>
</organism>
<reference evidence="2" key="3">
    <citation type="submission" date="2024-03" db="EMBL/GenBank/DDBJ databases">
        <authorList>
            <person name="Bromfield E.S.P."/>
            <person name="Cloutier S."/>
        </authorList>
    </citation>
    <scope>NUCLEOTIDE SEQUENCE</scope>
    <source>
        <strain evidence="2">5S5</strain>
    </source>
</reference>
<dbReference type="SUPFAM" id="SSF53137">
    <property type="entry name" value="Translational machinery components"/>
    <property type="match status" value="1"/>
</dbReference>
<evidence type="ECO:0000313" key="1">
    <source>
        <dbReference type="EMBL" id="NVI49211.1"/>
    </source>
</evidence>
<dbReference type="Proteomes" id="UP001432046">
    <property type="component" value="Chromosome"/>
</dbReference>
<reference evidence="2" key="2">
    <citation type="journal article" date="2021" name="Int. J. Syst. Evol. Microbiol.">
        <title>Bradyrhizobium septentrionale sp. nov. (sv. septentrionale) and Bradyrhizobium quebecense sp. nov. (sv. septentrionale) associated with legumes native to Canada possess rearranged symbiosis genes and numerous insertion sequences.</title>
        <authorList>
            <person name="Bromfield E.S.P."/>
            <person name="Cloutier S."/>
        </authorList>
    </citation>
    <scope>NUCLEOTIDE SEQUENCE</scope>
    <source>
        <strain evidence="2">5S5</strain>
    </source>
</reference>
<dbReference type="EMBL" id="JAAOLE020000001">
    <property type="protein sequence ID" value="NVI49211.1"/>
    <property type="molecule type" value="Genomic_DNA"/>
</dbReference>
<gene>
    <name evidence="1" type="ORF">HAP48_041465</name>
    <name evidence="2" type="ORF">WDK88_04145</name>
</gene>
<evidence type="ECO:0000313" key="2">
    <source>
        <dbReference type="EMBL" id="WXC80842.1"/>
    </source>
</evidence>
<dbReference type="RefSeq" id="WP_175612339.1">
    <property type="nucleotide sequence ID" value="NZ_CP088285.1"/>
</dbReference>
<name>A0A974A484_9BRAD</name>
<dbReference type="AlphaFoldDB" id="A0A974A484"/>
<accession>A0A974A484</accession>
<protein>
    <submittedName>
        <fullName evidence="1">Uncharacterized protein</fullName>
    </submittedName>
</protein>